<dbReference type="Pfam" id="PF13439">
    <property type="entry name" value="Glyco_transf_4"/>
    <property type="match status" value="1"/>
</dbReference>
<keyword evidence="3" id="KW-0808">Transferase</keyword>
<dbReference type="eggNOG" id="COG0438">
    <property type="taxonomic scope" value="Bacteria"/>
</dbReference>
<dbReference type="PANTHER" id="PTHR45947:SF3">
    <property type="entry name" value="SULFOQUINOVOSYL TRANSFERASE SQD2"/>
    <property type="match status" value="1"/>
</dbReference>
<proteinExistence type="predicted"/>
<evidence type="ECO:0000313" key="4">
    <source>
        <dbReference type="Proteomes" id="UP000181976"/>
    </source>
</evidence>
<dbReference type="InterPro" id="IPR028098">
    <property type="entry name" value="Glyco_trans_4-like_N"/>
</dbReference>
<gene>
    <name evidence="3" type="ORF">SAMN05444380_11955</name>
</gene>
<keyword evidence="4" id="KW-1185">Reference proteome</keyword>
<dbReference type="SUPFAM" id="SSF53756">
    <property type="entry name" value="UDP-Glycosyltransferase/glycogen phosphorylase"/>
    <property type="match status" value="1"/>
</dbReference>
<dbReference type="RefSeq" id="WP_010527542.1">
    <property type="nucleotide sequence ID" value="NZ_AFSL01000054.1"/>
</dbReference>
<dbReference type="Gene3D" id="3.40.50.2000">
    <property type="entry name" value="Glycogen Phosphorylase B"/>
    <property type="match status" value="2"/>
</dbReference>
<protein>
    <submittedName>
        <fullName evidence="3">Glycosyltransferase involved in cell wall bisynthesis</fullName>
    </submittedName>
</protein>
<organism evidence="3 4">
    <name type="scientific">Thermophagus xiamenensis</name>
    <dbReference type="NCBI Taxonomy" id="385682"/>
    <lineage>
        <taxon>Bacteria</taxon>
        <taxon>Pseudomonadati</taxon>
        <taxon>Bacteroidota</taxon>
        <taxon>Bacteroidia</taxon>
        <taxon>Marinilabiliales</taxon>
        <taxon>Marinilabiliaceae</taxon>
        <taxon>Thermophagus</taxon>
    </lineage>
</organism>
<dbReference type="InParanoid" id="A0A1I2DMT3"/>
<name>A0A1I2DMT3_9BACT</name>
<sequence>MRIGIFRTFPIPLKLKLYNIQEIGLAKGLLKQGYSVDVFSFFEDVENTTIYYSYDGLRLRLIPLKGISIGGRISVIEGISKHLSCEDYDVIQVHETSQLMNAYILKKAKKLGIKTVLYQGVYQDYSGIGRFYQYILDTIFQKTLKCNSDYVFAKTTMAKKYLEKKGFRDIKVLPVGLDIDVYSETCFRNELVEEFTNNFENIFLYVGILEKRRNVSFLIDVLKRLSKDEVKGGKYGLLIIGQGPEKEFIKNLVRAYNLQNKVLIFDSIPNKLIGSVFSKCDLLLLPSLYEIFGMVVLEALYFGIPVFSTPTAGPKDIIKNYEYGRILDLDLDYWCLEIEEYLEHEKKHKRERCLLRRRFVKSHYNWDKISQKYTEIIGF</sequence>
<dbReference type="OrthoDB" id="9792269at2"/>
<evidence type="ECO:0000313" key="3">
    <source>
        <dbReference type="EMBL" id="SFE81709.1"/>
    </source>
</evidence>
<accession>A0A1I2DMT3</accession>
<feature type="domain" description="Glycosyltransferase subfamily 4-like N-terminal" evidence="2">
    <location>
        <begin position="25"/>
        <end position="180"/>
    </location>
</feature>
<reference evidence="3 4" key="1">
    <citation type="submission" date="2016-10" db="EMBL/GenBank/DDBJ databases">
        <authorList>
            <person name="de Groot N.N."/>
        </authorList>
    </citation>
    <scope>NUCLEOTIDE SEQUENCE [LARGE SCALE GENOMIC DNA]</scope>
    <source>
        <strain evidence="3 4">DSM 19012</strain>
    </source>
</reference>
<dbReference type="InterPro" id="IPR050194">
    <property type="entry name" value="Glycosyltransferase_grp1"/>
</dbReference>
<dbReference type="InterPro" id="IPR001296">
    <property type="entry name" value="Glyco_trans_1"/>
</dbReference>
<dbReference type="Proteomes" id="UP000181976">
    <property type="component" value="Unassembled WGS sequence"/>
</dbReference>
<dbReference type="CDD" id="cd03801">
    <property type="entry name" value="GT4_PimA-like"/>
    <property type="match status" value="1"/>
</dbReference>
<dbReference type="EMBL" id="FONA01000019">
    <property type="protein sequence ID" value="SFE81709.1"/>
    <property type="molecule type" value="Genomic_DNA"/>
</dbReference>
<dbReference type="GO" id="GO:0016757">
    <property type="term" value="F:glycosyltransferase activity"/>
    <property type="evidence" value="ECO:0007669"/>
    <property type="project" value="InterPro"/>
</dbReference>
<feature type="domain" description="Glycosyl transferase family 1" evidence="1">
    <location>
        <begin position="197"/>
        <end position="348"/>
    </location>
</feature>
<dbReference type="Pfam" id="PF00534">
    <property type="entry name" value="Glycos_transf_1"/>
    <property type="match status" value="1"/>
</dbReference>
<dbReference type="AlphaFoldDB" id="A0A1I2DMT3"/>
<evidence type="ECO:0000259" key="2">
    <source>
        <dbReference type="Pfam" id="PF13439"/>
    </source>
</evidence>
<dbReference type="PANTHER" id="PTHR45947">
    <property type="entry name" value="SULFOQUINOVOSYL TRANSFERASE SQD2"/>
    <property type="match status" value="1"/>
</dbReference>
<evidence type="ECO:0000259" key="1">
    <source>
        <dbReference type="Pfam" id="PF00534"/>
    </source>
</evidence>
<dbReference type="STRING" id="385682.SAMN05444380_11955"/>